<accession>A0A6I8USX1</accession>
<keyword evidence="5 6" id="KW-0472">Membrane</keyword>
<comment type="subcellular location">
    <subcellularLocation>
        <location evidence="1 6">Cell membrane</location>
        <topology evidence="1 6">Multi-pass membrane protein</topology>
    </subcellularLocation>
</comment>
<organism evidence="7 8">
    <name type="scientific">Drosophila pseudoobscura pseudoobscura</name>
    <name type="common">Fruit fly</name>
    <dbReference type="NCBI Taxonomy" id="46245"/>
    <lineage>
        <taxon>Eukaryota</taxon>
        <taxon>Metazoa</taxon>
        <taxon>Ecdysozoa</taxon>
        <taxon>Arthropoda</taxon>
        <taxon>Hexapoda</taxon>
        <taxon>Insecta</taxon>
        <taxon>Pterygota</taxon>
        <taxon>Neoptera</taxon>
        <taxon>Endopterygota</taxon>
        <taxon>Diptera</taxon>
        <taxon>Brachycera</taxon>
        <taxon>Muscomorpha</taxon>
        <taxon>Ephydroidea</taxon>
        <taxon>Drosophilidae</taxon>
        <taxon>Drosophila</taxon>
        <taxon>Sophophora</taxon>
    </lineage>
</organism>
<dbReference type="GO" id="GO:0005886">
    <property type="term" value="C:plasma membrane"/>
    <property type="evidence" value="ECO:0007669"/>
    <property type="project" value="UniProtKB-SubCell"/>
</dbReference>
<evidence type="ECO:0000313" key="8">
    <source>
        <dbReference type="RefSeq" id="XP_001360400.3"/>
    </source>
</evidence>
<sequence>MPDLVKWCVRISYLYGRVTGTLNFEIDLKTGRTRVTKKATIYSALAHLCLITMLVHHLWRVKPTSDLLANANALHENVFMVVAWMRVSCALAALAGRWYHRRRYMRLISSFRRLYLKNTEVMQHCRRGFVSKCFITTVAESMQFLMALLVVWDRLTFSLLIGIWSVMTVTAVMNVIITQYYFALGNARGHYKLLNRDLREVLAEARSLGPKRKRQNGVFITKCCFLADRVDEIAQTQSELQALIERMSRIYELQVLCLFCTYYLTSVGNAYLLFSIYKYNNITQGWSKLSLLAGATFLVFYYADCLINSYNVFYLLEAHQEMHKLLEQRNLFPWGLDERLESAFDSLELSLARNPLQLHCFGLFKLDRSSAFDVGNSLLINSVLLIQYDMQNY</sequence>
<feature type="transmembrane region" description="Helical" evidence="6">
    <location>
        <begin position="79"/>
        <end position="99"/>
    </location>
</feature>
<feature type="transmembrane region" description="Helical" evidence="6">
    <location>
        <begin position="289"/>
        <end position="316"/>
    </location>
</feature>
<dbReference type="InParanoid" id="A0A6I8USX1"/>
<dbReference type="InterPro" id="IPR013604">
    <property type="entry name" value="7TM_chemorcpt"/>
</dbReference>
<dbReference type="GO" id="GO:0050909">
    <property type="term" value="P:sensory perception of taste"/>
    <property type="evidence" value="ECO:0007669"/>
    <property type="project" value="InterPro"/>
</dbReference>
<keyword evidence="2 6" id="KW-1003">Cell membrane</keyword>
<dbReference type="Pfam" id="PF08395">
    <property type="entry name" value="7tm_7"/>
    <property type="match status" value="1"/>
</dbReference>
<comment type="similarity">
    <text evidence="6">Belongs to the insect chemoreceptor superfamily. Gustatory receptor (GR) family.</text>
</comment>
<comment type="function">
    <text evidence="6">Gustatory receptor which mediates acceptance or avoidance behavior, depending on its substrates.</text>
</comment>
<feature type="transmembrane region" description="Helical" evidence="6">
    <location>
        <begin position="39"/>
        <end position="59"/>
    </location>
</feature>
<proteinExistence type="inferred from homology"/>
<protein>
    <recommendedName>
        <fullName evidence="6">Gustatory receptor</fullName>
    </recommendedName>
</protein>
<keyword evidence="6 8" id="KW-0675">Receptor</keyword>
<dbReference type="RefSeq" id="XP_001360400.3">
    <property type="nucleotide sequence ID" value="XM_001360363.3"/>
</dbReference>
<evidence type="ECO:0000256" key="1">
    <source>
        <dbReference type="ARBA" id="ARBA00004651"/>
    </source>
</evidence>
<evidence type="ECO:0000256" key="5">
    <source>
        <dbReference type="ARBA" id="ARBA00023136"/>
    </source>
</evidence>
<evidence type="ECO:0000256" key="3">
    <source>
        <dbReference type="ARBA" id="ARBA00022692"/>
    </source>
</evidence>
<evidence type="ECO:0000256" key="2">
    <source>
        <dbReference type="ARBA" id="ARBA00022475"/>
    </source>
</evidence>
<comment type="caution">
    <text evidence="6">Lacks conserved residue(s) required for the propagation of feature annotation.</text>
</comment>
<keyword evidence="6" id="KW-0807">Transducer</keyword>
<feature type="transmembrane region" description="Helical" evidence="6">
    <location>
        <begin position="158"/>
        <end position="182"/>
    </location>
</feature>
<reference evidence="7" key="1">
    <citation type="submission" date="2024-06" db="UniProtKB">
        <authorList>
            <consortium name="RefSeq"/>
        </authorList>
    </citation>
    <scope>NUCLEOTIDE SEQUENCE [LARGE SCALE GENOMIC DNA]</scope>
    <source>
        <strain evidence="7">MV2-25</strain>
    </source>
</reference>
<evidence type="ECO:0000256" key="6">
    <source>
        <dbReference type="RuleBase" id="RU363108"/>
    </source>
</evidence>
<gene>
    <name evidence="8" type="primary">Gr59d</name>
</gene>
<dbReference type="GO" id="GO:0007165">
    <property type="term" value="P:signal transduction"/>
    <property type="evidence" value="ECO:0007669"/>
    <property type="project" value="UniProtKB-KW"/>
</dbReference>
<feature type="transmembrane region" description="Helical" evidence="6">
    <location>
        <begin position="255"/>
        <end position="277"/>
    </location>
</feature>
<dbReference type="FunCoup" id="A0A6I8USX1">
    <property type="interactions" value="11"/>
</dbReference>
<dbReference type="Proteomes" id="UP000001819">
    <property type="component" value="Chromosome 3"/>
</dbReference>
<keyword evidence="3 6" id="KW-0812">Transmembrane</keyword>
<feature type="transmembrane region" description="Helical" evidence="6">
    <location>
        <begin position="133"/>
        <end position="152"/>
    </location>
</feature>
<keyword evidence="7" id="KW-1185">Reference proteome</keyword>
<evidence type="ECO:0000313" key="7">
    <source>
        <dbReference type="Proteomes" id="UP000001819"/>
    </source>
</evidence>
<evidence type="ECO:0000256" key="4">
    <source>
        <dbReference type="ARBA" id="ARBA00022989"/>
    </source>
</evidence>
<dbReference type="AlphaFoldDB" id="A0A6I8USX1"/>
<reference evidence="8" key="2">
    <citation type="submission" date="2025-08" db="UniProtKB">
        <authorList>
            <consortium name="RefSeq"/>
        </authorList>
    </citation>
    <scope>IDENTIFICATION</scope>
    <source>
        <strain evidence="8">MV-25-SWS-2005</strain>
        <tissue evidence="8">Whole body</tissue>
    </source>
</reference>
<dbReference type="KEGG" id="dpo:4803728"/>
<name>A0A6I8USX1_DROPS</name>
<keyword evidence="4 6" id="KW-1133">Transmembrane helix</keyword>